<evidence type="ECO:0000256" key="1">
    <source>
        <dbReference type="SAM" id="Phobius"/>
    </source>
</evidence>
<keyword evidence="3" id="KW-1185">Reference proteome</keyword>
<dbReference type="VEuPathDB" id="VectorBase:HLOH_048444"/>
<sequence length="605" mass="65562">MSLSSSSSLLAMEPLTTSDEAGAPTARETFDETTFFTWTSSGTNKESTSVIEDCPPVSLAGRTAAADCLSQAHQAGFSQPPNAALVRGGLLLHLWLFCAVCAMFFVVPLFFIVLPYLTNHARPNAWRAPSTSAGKAADPIPNNATPDSLLDLPPACREKGSLALNDDLAGINDTYLDNSGLQMSPSPNAAVFCLYNNSRFRRAGGQYFLPQHLPLNLCSGVVYWSMGLTGGRVTSRVPVFDKRLCRRRADFYRLGADPPARAVFVADVLLKVKRYNLNGVVVHWVAHGSEPCLAQPEKPFSVVADLLDDLRTILALNLPEGSGIVGLLVPADTNLANALLSAVGDRADILFFTNYATSEVVQAAATEAPSASFRTMQNFFQSLRTYEQYRPKICAGVSLAPHVRKSGAARSPLAPTNVSRMVGHRAVFELCDMATFVPFREVLGPDAGAAIVRNRGEDDLWYSLDGYETLRLKLSYGKARASDADMCVIEGRPGVSLIRSIRARVAGLLRFRRNDFIGADTAPQTTNAPTAFFKERMCSGRLSEPANCSALSETSAALRRRSRRPLSQQSDRRIASASVRRSNDFLDGVTLGLVGDFDGIHNLEN</sequence>
<dbReference type="EMBL" id="JABSTR010000008">
    <property type="protein sequence ID" value="KAH9377258.1"/>
    <property type="molecule type" value="Genomic_DNA"/>
</dbReference>
<gene>
    <name evidence="2" type="ORF">HPB48_006937</name>
</gene>
<organism evidence="2 3">
    <name type="scientific">Haemaphysalis longicornis</name>
    <name type="common">Bush tick</name>
    <dbReference type="NCBI Taxonomy" id="44386"/>
    <lineage>
        <taxon>Eukaryota</taxon>
        <taxon>Metazoa</taxon>
        <taxon>Ecdysozoa</taxon>
        <taxon>Arthropoda</taxon>
        <taxon>Chelicerata</taxon>
        <taxon>Arachnida</taxon>
        <taxon>Acari</taxon>
        <taxon>Parasitiformes</taxon>
        <taxon>Ixodida</taxon>
        <taxon>Ixodoidea</taxon>
        <taxon>Ixodidae</taxon>
        <taxon>Haemaphysalinae</taxon>
        <taxon>Haemaphysalis</taxon>
    </lineage>
</organism>
<dbReference type="SUPFAM" id="SSF51445">
    <property type="entry name" value="(Trans)glycosidases"/>
    <property type="match status" value="1"/>
</dbReference>
<keyword evidence="1" id="KW-0472">Membrane</keyword>
<dbReference type="Proteomes" id="UP000821853">
    <property type="component" value="Unassembled WGS sequence"/>
</dbReference>
<proteinExistence type="predicted"/>
<dbReference type="AlphaFoldDB" id="A0A9J6GPT1"/>
<evidence type="ECO:0000313" key="3">
    <source>
        <dbReference type="Proteomes" id="UP000821853"/>
    </source>
</evidence>
<accession>A0A9J6GPT1</accession>
<dbReference type="InterPro" id="IPR017853">
    <property type="entry name" value="GH"/>
</dbReference>
<comment type="caution">
    <text evidence="2">The sequence shown here is derived from an EMBL/GenBank/DDBJ whole genome shotgun (WGS) entry which is preliminary data.</text>
</comment>
<protein>
    <recommendedName>
        <fullName evidence="4">Chitinase</fullName>
    </recommendedName>
</protein>
<keyword evidence="1" id="KW-1133">Transmembrane helix</keyword>
<feature type="transmembrane region" description="Helical" evidence="1">
    <location>
        <begin position="94"/>
        <end position="117"/>
    </location>
</feature>
<keyword evidence="1" id="KW-0812">Transmembrane</keyword>
<reference evidence="2 3" key="1">
    <citation type="journal article" date="2020" name="Cell">
        <title>Large-Scale Comparative Analyses of Tick Genomes Elucidate Their Genetic Diversity and Vector Capacities.</title>
        <authorList>
            <consortium name="Tick Genome and Microbiome Consortium (TIGMIC)"/>
            <person name="Jia N."/>
            <person name="Wang J."/>
            <person name="Shi W."/>
            <person name="Du L."/>
            <person name="Sun Y."/>
            <person name="Zhan W."/>
            <person name="Jiang J.F."/>
            <person name="Wang Q."/>
            <person name="Zhang B."/>
            <person name="Ji P."/>
            <person name="Bell-Sakyi L."/>
            <person name="Cui X.M."/>
            <person name="Yuan T.T."/>
            <person name="Jiang B.G."/>
            <person name="Yang W.F."/>
            <person name="Lam T.T."/>
            <person name="Chang Q.C."/>
            <person name="Ding S.J."/>
            <person name="Wang X.J."/>
            <person name="Zhu J.G."/>
            <person name="Ruan X.D."/>
            <person name="Zhao L."/>
            <person name="Wei J.T."/>
            <person name="Ye R.Z."/>
            <person name="Que T.C."/>
            <person name="Du C.H."/>
            <person name="Zhou Y.H."/>
            <person name="Cheng J.X."/>
            <person name="Dai P.F."/>
            <person name="Guo W.B."/>
            <person name="Han X.H."/>
            <person name="Huang E.J."/>
            <person name="Li L.F."/>
            <person name="Wei W."/>
            <person name="Gao Y.C."/>
            <person name="Liu J.Z."/>
            <person name="Shao H.Z."/>
            <person name="Wang X."/>
            <person name="Wang C.C."/>
            <person name="Yang T.C."/>
            <person name="Huo Q.B."/>
            <person name="Li W."/>
            <person name="Chen H.Y."/>
            <person name="Chen S.E."/>
            <person name="Zhou L.G."/>
            <person name="Ni X.B."/>
            <person name="Tian J.H."/>
            <person name="Sheng Y."/>
            <person name="Liu T."/>
            <person name="Pan Y.S."/>
            <person name="Xia L.Y."/>
            <person name="Li J."/>
            <person name="Zhao F."/>
            <person name="Cao W.C."/>
        </authorList>
    </citation>
    <scope>NUCLEOTIDE SEQUENCE [LARGE SCALE GENOMIC DNA]</scope>
    <source>
        <strain evidence="2">HaeL-2018</strain>
    </source>
</reference>
<evidence type="ECO:0008006" key="4">
    <source>
        <dbReference type="Google" id="ProtNLM"/>
    </source>
</evidence>
<evidence type="ECO:0000313" key="2">
    <source>
        <dbReference type="EMBL" id="KAH9377258.1"/>
    </source>
</evidence>
<dbReference type="OrthoDB" id="10523660at2759"/>
<name>A0A9J6GPT1_HAELO</name>